<feature type="non-terminal residue" evidence="1">
    <location>
        <position position="1"/>
    </location>
</feature>
<protein>
    <submittedName>
        <fullName evidence="1">Uncharacterized protein</fullName>
    </submittedName>
</protein>
<reference evidence="1 2" key="1">
    <citation type="journal article" date="2013" name="PLoS Genet.">
        <title>Comparative genome structure, secondary metabolite, and effector coding capacity across Cochliobolus pathogens.</title>
        <authorList>
            <person name="Condon B.J."/>
            <person name="Leng Y."/>
            <person name="Wu D."/>
            <person name="Bushley K.E."/>
            <person name="Ohm R.A."/>
            <person name="Otillar R."/>
            <person name="Martin J."/>
            <person name="Schackwitz W."/>
            <person name="Grimwood J."/>
            <person name="MohdZainudin N."/>
            <person name="Xue C."/>
            <person name="Wang R."/>
            <person name="Manning V.A."/>
            <person name="Dhillon B."/>
            <person name="Tu Z.J."/>
            <person name="Steffenson B.J."/>
            <person name="Salamov A."/>
            <person name="Sun H."/>
            <person name="Lowry S."/>
            <person name="LaButti K."/>
            <person name="Han J."/>
            <person name="Copeland A."/>
            <person name="Lindquist E."/>
            <person name="Barry K."/>
            <person name="Schmutz J."/>
            <person name="Baker S.E."/>
            <person name="Ciuffetti L.M."/>
            <person name="Grigoriev I.V."/>
            <person name="Zhong S."/>
            <person name="Turgeon B.G."/>
        </authorList>
    </citation>
    <scope>NUCLEOTIDE SEQUENCE [LARGE SCALE GENOMIC DNA]</scope>
    <source>
        <strain evidence="1 2">26-R-13</strain>
    </source>
</reference>
<accession>W6XWU3</accession>
<evidence type="ECO:0000313" key="2">
    <source>
        <dbReference type="Proteomes" id="UP000053841"/>
    </source>
</evidence>
<dbReference type="HOGENOM" id="CLU_1708474_0_0_1"/>
<keyword evidence="2" id="KW-1185">Reference proteome</keyword>
<name>W6XWU3_COCC2</name>
<dbReference type="Proteomes" id="UP000053841">
    <property type="component" value="Unassembled WGS sequence"/>
</dbReference>
<gene>
    <name evidence="1" type="ORF">COCCADRAFT_104369</name>
</gene>
<sequence length="154" mass="17349">PDQRILRPQPLPYTCSVHILIYNMYMYMCLLPQVILCPCTCHSLFHWQPKGSSGCSSCTYHAPQTRTTCVAKTNHQAGIHSSGVHRHLYSWHQPYRYYSTYCKPACPSTVQALAPRAELLDALRLCKIFPCPPLPACLCLPSMVAPLKPLKFGT</sequence>
<organism evidence="1 2">
    <name type="scientific">Cochliobolus carbonum (strain 26-R-13)</name>
    <name type="common">Maize leaf spot fungus</name>
    <name type="synonym">Bipolaris zeicola</name>
    <dbReference type="NCBI Taxonomy" id="930089"/>
    <lineage>
        <taxon>Eukaryota</taxon>
        <taxon>Fungi</taxon>
        <taxon>Dikarya</taxon>
        <taxon>Ascomycota</taxon>
        <taxon>Pezizomycotina</taxon>
        <taxon>Dothideomycetes</taxon>
        <taxon>Pleosporomycetidae</taxon>
        <taxon>Pleosporales</taxon>
        <taxon>Pleosporineae</taxon>
        <taxon>Pleosporaceae</taxon>
        <taxon>Bipolaris</taxon>
    </lineage>
</organism>
<dbReference type="GeneID" id="19142983"/>
<evidence type="ECO:0000313" key="1">
    <source>
        <dbReference type="EMBL" id="EUC30253.1"/>
    </source>
</evidence>
<dbReference type="RefSeq" id="XP_007715448.1">
    <property type="nucleotide sequence ID" value="XM_007717258.1"/>
</dbReference>
<dbReference type="AlphaFoldDB" id="W6XWU3"/>
<dbReference type="KEGG" id="bze:COCCADRAFT_104369"/>
<dbReference type="EMBL" id="KI964708">
    <property type="protein sequence ID" value="EUC30253.1"/>
    <property type="molecule type" value="Genomic_DNA"/>
</dbReference>
<proteinExistence type="predicted"/>